<dbReference type="GO" id="GO:0008270">
    <property type="term" value="F:zinc ion binding"/>
    <property type="evidence" value="ECO:0007669"/>
    <property type="project" value="UniProtKB-KW"/>
</dbReference>
<organism evidence="6 7">
    <name type="scientific">Globisporangium ultimum (strain ATCC 200006 / CBS 805.95 / DAOM BR144)</name>
    <name type="common">Pythium ultimum</name>
    <dbReference type="NCBI Taxonomy" id="431595"/>
    <lineage>
        <taxon>Eukaryota</taxon>
        <taxon>Sar</taxon>
        <taxon>Stramenopiles</taxon>
        <taxon>Oomycota</taxon>
        <taxon>Peronosporomycetes</taxon>
        <taxon>Pythiales</taxon>
        <taxon>Pythiaceae</taxon>
        <taxon>Globisporangium</taxon>
    </lineage>
</organism>
<keyword evidence="7" id="KW-1185">Reference proteome</keyword>
<name>K3W653_GLOUD</name>
<evidence type="ECO:0000256" key="1">
    <source>
        <dbReference type="ARBA" id="ARBA00022723"/>
    </source>
</evidence>
<reference evidence="7" key="2">
    <citation type="submission" date="2010-04" db="EMBL/GenBank/DDBJ databases">
        <authorList>
            <person name="Buell R."/>
            <person name="Hamilton J."/>
            <person name="Hostetler J."/>
        </authorList>
    </citation>
    <scope>NUCLEOTIDE SEQUENCE [LARGE SCALE GENOMIC DNA]</scope>
    <source>
        <strain evidence="7">DAOM:BR144</strain>
    </source>
</reference>
<dbReference type="AlphaFoldDB" id="K3W653"/>
<dbReference type="PROSITE" id="PS50178">
    <property type="entry name" value="ZF_FYVE"/>
    <property type="match status" value="1"/>
</dbReference>
<keyword evidence="2 4" id="KW-0863">Zinc-finger</keyword>
<dbReference type="EnsemblProtists" id="PYU1_T000444">
    <property type="protein sequence ID" value="PYU1_T000444"/>
    <property type="gene ID" value="PYU1_G000444"/>
</dbReference>
<dbReference type="HOGENOM" id="CLU_012148_0_0_1"/>
<evidence type="ECO:0000256" key="2">
    <source>
        <dbReference type="ARBA" id="ARBA00022771"/>
    </source>
</evidence>
<dbReference type="PANTHER" id="PTHR43102">
    <property type="entry name" value="SLR1143 PROTEIN"/>
    <property type="match status" value="1"/>
</dbReference>
<sequence>MSADQDGLLVHLGNQKKLYLSNDILLQDVTTALPILQNVLAHGVAGPQWRQRVEKEVIELYETTGTATEYAVAVKLDLKCHLNEAFNALVSDDAATYTAAMQGFFGKKFKKGTILHRFDDENAHTKALVKTATFANSLAKDVEFNFVDYRVRNLEAKSATRVTKSLPKEFHDRLSKSSVLGGAKEVIACTHVEAAGIGRTKVFFYASCSVDDESLDQKTSFNMNKPMNFLIFLAKSMTNFESVLRRRRLGFQSYIYSSSKVLARSVKTCKVCEKSLNVLRGDHYCQVCGFRTCSMCSDTINVEPKLGVLRINRICKQCVELTDRCLFEDLELDVLGSPIIAEVAVLPSFHQLQIAAARSSGSRGRDSSQSGRESDAKIVEYLFSSDRSKQSLALDHLGVSRLINTDNSFVDTSTATTSFSYSVFDSILRQFLSQPVRLSVADCVVAEQDGRREYLLNFEEGLQIPEVPPAVDNEQIRQDSIHQIGFLSPSFQSDAFNIICEIAAKVMDCRTAYVSVVTKELQYAIAHCNMSLLKLPRRETMCAYALTTDVPFIVRNASHDIRFRQFFCVARAGLKFYASFPIEAPPALGGGIIASLVVMDKEPKKVVTNRQYSRMVTLTKVISELLSALPRQ</sequence>
<dbReference type="InterPro" id="IPR017455">
    <property type="entry name" value="Znf_FYVE-rel"/>
</dbReference>
<proteinExistence type="predicted"/>
<reference evidence="6" key="3">
    <citation type="submission" date="2015-02" db="UniProtKB">
        <authorList>
            <consortium name="EnsemblProtists"/>
        </authorList>
    </citation>
    <scope>IDENTIFICATION</scope>
    <source>
        <strain evidence="6">DAOM BR144</strain>
    </source>
</reference>
<dbReference type="InterPro" id="IPR013083">
    <property type="entry name" value="Znf_RING/FYVE/PHD"/>
</dbReference>
<protein>
    <recommendedName>
        <fullName evidence="5">FYVE-type domain-containing protein</fullName>
    </recommendedName>
</protein>
<evidence type="ECO:0000256" key="3">
    <source>
        <dbReference type="ARBA" id="ARBA00022833"/>
    </source>
</evidence>
<dbReference type="InterPro" id="IPR029016">
    <property type="entry name" value="GAF-like_dom_sf"/>
</dbReference>
<dbReference type="SUPFAM" id="SSF55781">
    <property type="entry name" value="GAF domain-like"/>
    <property type="match status" value="1"/>
</dbReference>
<dbReference type="Pfam" id="PF01363">
    <property type="entry name" value="FYVE"/>
    <property type="match status" value="1"/>
</dbReference>
<dbReference type="PANTHER" id="PTHR43102:SF2">
    <property type="entry name" value="GAF DOMAIN-CONTAINING PROTEIN"/>
    <property type="match status" value="1"/>
</dbReference>
<reference evidence="7" key="1">
    <citation type="journal article" date="2010" name="Genome Biol.">
        <title>Genome sequence of the necrotrophic plant pathogen Pythium ultimum reveals original pathogenicity mechanisms and effector repertoire.</title>
        <authorList>
            <person name="Levesque C.A."/>
            <person name="Brouwer H."/>
            <person name="Cano L."/>
            <person name="Hamilton J.P."/>
            <person name="Holt C."/>
            <person name="Huitema E."/>
            <person name="Raffaele S."/>
            <person name="Robideau G.P."/>
            <person name="Thines M."/>
            <person name="Win J."/>
            <person name="Zerillo M.M."/>
            <person name="Beakes G.W."/>
            <person name="Boore J.L."/>
            <person name="Busam D."/>
            <person name="Dumas B."/>
            <person name="Ferriera S."/>
            <person name="Fuerstenberg S.I."/>
            <person name="Gachon C.M."/>
            <person name="Gaulin E."/>
            <person name="Govers F."/>
            <person name="Grenville-Briggs L."/>
            <person name="Horner N."/>
            <person name="Hostetler J."/>
            <person name="Jiang R.H."/>
            <person name="Johnson J."/>
            <person name="Krajaejun T."/>
            <person name="Lin H."/>
            <person name="Meijer H.J."/>
            <person name="Moore B."/>
            <person name="Morris P."/>
            <person name="Phuntmart V."/>
            <person name="Puiu D."/>
            <person name="Shetty J."/>
            <person name="Stajich J.E."/>
            <person name="Tripathy S."/>
            <person name="Wawra S."/>
            <person name="van West P."/>
            <person name="Whitty B.R."/>
            <person name="Coutinho P.M."/>
            <person name="Henrissat B."/>
            <person name="Martin F."/>
            <person name="Thomas P.D."/>
            <person name="Tyler B.M."/>
            <person name="De Vries R.P."/>
            <person name="Kamoun S."/>
            <person name="Yandell M."/>
            <person name="Tisserat N."/>
            <person name="Buell C.R."/>
        </authorList>
    </citation>
    <scope>NUCLEOTIDE SEQUENCE</scope>
    <source>
        <strain evidence="7">DAOM:BR144</strain>
    </source>
</reference>
<feature type="domain" description="FYVE-type" evidence="5">
    <location>
        <begin position="263"/>
        <end position="323"/>
    </location>
</feature>
<accession>K3W653</accession>
<dbReference type="EMBL" id="GL376636">
    <property type="status" value="NOT_ANNOTATED_CDS"/>
    <property type="molecule type" value="Genomic_DNA"/>
</dbReference>
<dbReference type="Gene3D" id="3.30.450.40">
    <property type="match status" value="1"/>
</dbReference>
<keyword evidence="3" id="KW-0862">Zinc</keyword>
<evidence type="ECO:0000313" key="7">
    <source>
        <dbReference type="Proteomes" id="UP000019132"/>
    </source>
</evidence>
<dbReference type="InterPro" id="IPR000306">
    <property type="entry name" value="Znf_FYVE"/>
</dbReference>
<evidence type="ECO:0000256" key="4">
    <source>
        <dbReference type="PROSITE-ProRule" id="PRU00091"/>
    </source>
</evidence>
<evidence type="ECO:0000259" key="5">
    <source>
        <dbReference type="PROSITE" id="PS50178"/>
    </source>
</evidence>
<keyword evidence="1" id="KW-0479">Metal-binding</keyword>
<dbReference type="Gene3D" id="3.30.40.10">
    <property type="entry name" value="Zinc/RING finger domain, C3HC4 (zinc finger)"/>
    <property type="match status" value="1"/>
</dbReference>
<evidence type="ECO:0000313" key="6">
    <source>
        <dbReference type="EnsemblProtists" id="PYU1_T000444"/>
    </source>
</evidence>
<dbReference type="SUPFAM" id="SSF57903">
    <property type="entry name" value="FYVE/PHD zinc finger"/>
    <property type="match status" value="1"/>
</dbReference>
<dbReference type="VEuPathDB" id="FungiDB:PYU1_G000444"/>
<dbReference type="InParanoid" id="K3W653"/>
<dbReference type="InterPro" id="IPR011011">
    <property type="entry name" value="Znf_FYVE_PHD"/>
</dbReference>
<dbReference type="eggNOG" id="ENOG502RA9X">
    <property type="taxonomic scope" value="Eukaryota"/>
</dbReference>
<dbReference type="CDD" id="cd00065">
    <property type="entry name" value="FYVE_like_SF"/>
    <property type="match status" value="1"/>
</dbReference>
<dbReference type="Proteomes" id="UP000019132">
    <property type="component" value="Unassembled WGS sequence"/>
</dbReference>